<accession>A0AB38YJS0</accession>
<name>A0AB38YJS0_9GAMM</name>
<dbReference type="InterPro" id="IPR051534">
    <property type="entry name" value="CBASS_pafABC_assoc_protein"/>
</dbReference>
<sequence length="78" mass="9417">MEIGYAALSRHQHTVREIEPIGLFYYSWHWHFIAWCRLREAYRDFRLDRILSFLPKAEQFARPKGRAITWRVVLAVAV</sequence>
<proteinExistence type="predicted"/>
<organism evidence="2">
    <name type="scientific">Salinispirillum sp. LH 10-3-1</name>
    <dbReference type="NCBI Taxonomy" id="2952525"/>
    <lineage>
        <taxon>Bacteria</taxon>
        <taxon>Pseudomonadati</taxon>
        <taxon>Pseudomonadota</taxon>
        <taxon>Gammaproteobacteria</taxon>
        <taxon>Oceanospirillales</taxon>
        <taxon>Saccharospirillaceae</taxon>
        <taxon>Salinispirillum</taxon>
    </lineage>
</organism>
<dbReference type="PANTHER" id="PTHR34580:SF3">
    <property type="entry name" value="PROTEIN PAFB"/>
    <property type="match status" value="1"/>
</dbReference>
<gene>
    <name evidence="2" type="ORF">NFC81_08760</name>
</gene>
<dbReference type="InterPro" id="IPR026881">
    <property type="entry name" value="WYL_dom"/>
</dbReference>
<feature type="domain" description="WYL" evidence="1">
    <location>
        <begin position="2"/>
        <end position="52"/>
    </location>
</feature>
<dbReference type="PANTHER" id="PTHR34580">
    <property type="match status" value="1"/>
</dbReference>
<dbReference type="AlphaFoldDB" id="A0AB38YJS0"/>
<reference evidence="2" key="1">
    <citation type="submission" date="2022-07" db="EMBL/GenBank/DDBJ databases">
        <title>Complete genome sequence of Salinispirillum sp. LH10-3-1 capable of multiple carbohydrate inversion isolated from a soda lake.</title>
        <authorList>
            <person name="Liu J."/>
            <person name="Zhai Y."/>
            <person name="Zhang H."/>
            <person name="Yang H."/>
            <person name="Qu J."/>
            <person name="Li J."/>
        </authorList>
    </citation>
    <scope>NUCLEOTIDE SEQUENCE</scope>
    <source>
        <strain evidence="2">LH 10-3-1</strain>
    </source>
</reference>
<evidence type="ECO:0000313" key="2">
    <source>
        <dbReference type="EMBL" id="WLD59674.1"/>
    </source>
</evidence>
<evidence type="ECO:0000259" key="1">
    <source>
        <dbReference type="Pfam" id="PF13280"/>
    </source>
</evidence>
<protein>
    <submittedName>
        <fullName evidence="2">WYL domain-containing protein</fullName>
    </submittedName>
</protein>
<dbReference type="Pfam" id="PF13280">
    <property type="entry name" value="WYL"/>
    <property type="match status" value="1"/>
</dbReference>
<dbReference type="PROSITE" id="PS52050">
    <property type="entry name" value="WYL"/>
    <property type="match status" value="1"/>
</dbReference>
<dbReference type="EMBL" id="CP101717">
    <property type="protein sequence ID" value="WLD59674.1"/>
    <property type="molecule type" value="Genomic_DNA"/>
</dbReference>